<dbReference type="AlphaFoldDB" id="A0A7W4UR04"/>
<protein>
    <submittedName>
        <fullName evidence="2">ElaB/YqjD/DUF883 family membrane-anchored ribosome-binding protein</fullName>
    </submittedName>
</protein>
<name>A0A7W4UR04_9MICO</name>
<feature type="region of interest" description="Disordered" evidence="1">
    <location>
        <begin position="225"/>
        <end position="335"/>
    </location>
</feature>
<dbReference type="RefSeq" id="WP_183626265.1">
    <property type="nucleotide sequence ID" value="NZ_JACHWJ010000005.1"/>
</dbReference>
<dbReference type="Proteomes" id="UP000545286">
    <property type="component" value="Unassembled WGS sequence"/>
</dbReference>
<gene>
    <name evidence="2" type="ORF">FHX72_003184</name>
</gene>
<evidence type="ECO:0000256" key="1">
    <source>
        <dbReference type="SAM" id="MobiDB-lite"/>
    </source>
</evidence>
<dbReference type="EMBL" id="JACHWJ010000005">
    <property type="protein sequence ID" value="MBB2959032.1"/>
    <property type="molecule type" value="Genomic_DNA"/>
</dbReference>
<reference evidence="2 3" key="1">
    <citation type="submission" date="2020-08" db="EMBL/GenBank/DDBJ databases">
        <title>Sequencing the genomes of 1000 actinobacteria strains.</title>
        <authorList>
            <person name="Klenk H.-P."/>
        </authorList>
    </citation>
    <scope>NUCLEOTIDE SEQUENCE [LARGE SCALE GENOMIC DNA]</scope>
    <source>
        <strain evidence="2 3">DSM 20419</strain>
    </source>
</reference>
<feature type="compositionally biased region" description="Low complexity" evidence="1">
    <location>
        <begin position="246"/>
        <end position="265"/>
    </location>
</feature>
<accession>A0A7W4UR04</accession>
<proteinExistence type="predicted"/>
<comment type="caution">
    <text evidence="2">The sequence shown here is derived from an EMBL/GenBank/DDBJ whole genome shotgun (WGS) entry which is preliminary data.</text>
</comment>
<evidence type="ECO:0000313" key="3">
    <source>
        <dbReference type="Proteomes" id="UP000545286"/>
    </source>
</evidence>
<feature type="compositionally biased region" description="Low complexity" evidence="1">
    <location>
        <begin position="306"/>
        <end position="315"/>
    </location>
</feature>
<evidence type="ECO:0000313" key="2">
    <source>
        <dbReference type="EMBL" id="MBB2959032.1"/>
    </source>
</evidence>
<sequence>MSNLYPPASPSDEPFESRSDAEAGPLSDEARLRAPNPTPLFDSVAPGTPPPALTSTTPSDGSSSRTDAAKQQASEVKDTVKAEAQNVAGTAKAEAKNVAGTAKAEAKNVAGEAKVQAKDLYRQTTRQLTEQASQQQERAASGLKSLSGEFHDMVEKSEAHGIAGELVRRSAELTGAVGDWLEARGPGEVVNEVKSFARRKPGTFIAIAAITGLVAGRLTRSLAEAAKDDHEDGSTAAATPQESRTRATFTAADTYDTADSGTTSIGDGGSGAVGTGTQAGPQIGTPPQHGSTPPPVTEPNTYAFGDDTPAYTTDDTPLHRAADDDDTLPPRGAGL</sequence>
<feature type="region of interest" description="Disordered" evidence="1">
    <location>
        <begin position="1"/>
        <end position="80"/>
    </location>
</feature>
<organism evidence="2 3">
    <name type="scientific">Pseudoclavibacter helvolus</name>
    <dbReference type="NCBI Taxonomy" id="255205"/>
    <lineage>
        <taxon>Bacteria</taxon>
        <taxon>Bacillati</taxon>
        <taxon>Actinomycetota</taxon>
        <taxon>Actinomycetes</taxon>
        <taxon>Micrococcales</taxon>
        <taxon>Microbacteriaceae</taxon>
        <taxon>Pseudoclavibacter</taxon>
    </lineage>
</organism>
<feature type="compositionally biased region" description="Polar residues" evidence="1">
    <location>
        <begin position="60"/>
        <end position="74"/>
    </location>
</feature>
<keyword evidence="3" id="KW-1185">Reference proteome</keyword>